<keyword evidence="2" id="KW-0812">Transmembrane</keyword>
<organism evidence="3 4">
    <name type="scientific">Candidatus Nomurabacteria bacterium RIFCSPHIGHO2_02_FULL_42_24</name>
    <dbReference type="NCBI Taxonomy" id="1801757"/>
    <lineage>
        <taxon>Bacteria</taxon>
        <taxon>Candidatus Nomuraibacteriota</taxon>
    </lineage>
</organism>
<gene>
    <name evidence="3" type="ORF">A3B93_00515</name>
</gene>
<keyword evidence="2" id="KW-1133">Transmembrane helix</keyword>
<evidence type="ECO:0000313" key="4">
    <source>
        <dbReference type="Proteomes" id="UP000179880"/>
    </source>
</evidence>
<dbReference type="EMBL" id="MFUH01000019">
    <property type="protein sequence ID" value="OGI81751.1"/>
    <property type="molecule type" value="Genomic_DNA"/>
</dbReference>
<sequence length="439" mass="48231">MTKKLIIILIIISIVAAVLWVGFLIVLGPKTFQSLEEEGNGFREFPSLGGTRQSAPEEETAPVTPSSPSGQTTPETVAPVALPKLWQITRNPTAGLTSLEKERPIIQGESEIQEGTTTAKEKTEEFALVRYAERATGHVFEVFADQTESRRVSNTTIPYVQEALFGNRGESVVLRYVGNDEKSIESFSGTLPKEIEGGDSTLELKGGFLQTNSQALSVSPDTLKMFYMYPFGDGVVGVTSDLSGAKKTQVFDSAFTEWLAQWASTRIIALQTKPSWSIPGYLYALDTQTKNTTRVLGNIQGLTSLMSPNGKLALFSRSTQKGFKLAVYDLEKNQTTDLNAVTLPEKCVWLADSINLYCSVPVSLPTGEYPDDWYKGLTGFTDAVWKVNIKTLVFDLISSPLQEVSADIDGINLTLSPKNDYLFFINKKDSSLWGLKLTD</sequence>
<evidence type="ECO:0000256" key="2">
    <source>
        <dbReference type="SAM" id="Phobius"/>
    </source>
</evidence>
<dbReference type="AlphaFoldDB" id="A0A1F6WIL5"/>
<feature type="compositionally biased region" description="Polar residues" evidence="1">
    <location>
        <begin position="63"/>
        <end position="75"/>
    </location>
</feature>
<reference evidence="3 4" key="1">
    <citation type="journal article" date="2016" name="Nat. Commun.">
        <title>Thousands of microbial genomes shed light on interconnected biogeochemical processes in an aquifer system.</title>
        <authorList>
            <person name="Anantharaman K."/>
            <person name="Brown C.T."/>
            <person name="Hug L.A."/>
            <person name="Sharon I."/>
            <person name="Castelle C.J."/>
            <person name="Probst A.J."/>
            <person name="Thomas B.C."/>
            <person name="Singh A."/>
            <person name="Wilkins M.J."/>
            <person name="Karaoz U."/>
            <person name="Brodie E.L."/>
            <person name="Williams K.H."/>
            <person name="Hubbard S.S."/>
            <person name="Banfield J.F."/>
        </authorList>
    </citation>
    <scope>NUCLEOTIDE SEQUENCE [LARGE SCALE GENOMIC DNA]</scope>
</reference>
<name>A0A1F6WIL5_9BACT</name>
<feature type="region of interest" description="Disordered" evidence="1">
    <location>
        <begin position="43"/>
        <end position="75"/>
    </location>
</feature>
<evidence type="ECO:0000313" key="3">
    <source>
        <dbReference type="EMBL" id="OGI81751.1"/>
    </source>
</evidence>
<proteinExistence type="predicted"/>
<dbReference type="SUPFAM" id="SSF69304">
    <property type="entry name" value="Tricorn protease N-terminal domain"/>
    <property type="match status" value="1"/>
</dbReference>
<evidence type="ECO:0000256" key="1">
    <source>
        <dbReference type="SAM" id="MobiDB-lite"/>
    </source>
</evidence>
<protein>
    <submittedName>
        <fullName evidence="3">Uncharacterized protein</fullName>
    </submittedName>
</protein>
<accession>A0A1F6WIL5</accession>
<comment type="caution">
    <text evidence="3">The sequence shown here is derived from an EMBL/GenBank/DDBJ whole genome shotgun (WGS) entry which is preliminary data.</text>
</comment>
<keyword evidence="2" id="KW-0472">Membrane</keyword>
<dbReference type="Proteomes" id="UP000179880">
    <property type="component" value="Unassembled WGS sequence"/>
</dbReference>
<feature type="transmembrane region" description="Helical" evidence="2">
    <location>
        <begin position="6"/>
        <end position="27"/>
    </location>
</feature>